<dbReference type="EMBL" id="CM004483">
    <property type="protein sequence ID" value="OCT60360.1"/>
    <property type="molecule type" value="Genomic_DNA"/>
</dbReference>
<organism evidence="1 2">
    <name type="scientific">Xenopus laevis</name>
    <name type="common">African clawed frog</name>
    <dbReference type="NCBI Taxonomy" id="8355"/>
    <lineage>
        <taxon>Eukaryota</taxon>
        <taxon>Metazoa</taxon>
        <taxon>Chordata</taxon>
        <taxon>Craniata</taxon>
        <taxon>Vertebrata</taxon>
        <taxon>Euteleostomi</taxon>
        <taxon>Amphibia</taxon>
        <taxon>Batrachia</taxon>
        <taxon>Anura</taxon>
        <taxon>Pipoidea</taxon>
        <taxon>Pipidae</taxon>
        <taxon>Xenopodinae</taxon>
        <taxon>Xenopus</taxon>
        <taxon>Xenopus</taxon>
    </lineage>
</organism>
<reference evidence="2" key="1">
    <citation type="journal article" date="2016" name="Nature">
        <title>Genome evolution in the allotetraploid frog Xenopus laevis.</title>
        <authorList>
            <person name="Session A.M."/>
            <person name="Uno Y."/>
            <person name="Kwon T."/>
            <person name="Chapman J.A."/>
            <person name="Toyoda A."/>
            <person name="Takahashi S."/>
            <person name="Fukui A."/>
            <person name="Hikosaka A."/>
            <person name="Suzuki A."/>
            <person name="Kondo M."/>
            <person name="van Heeringen S.J."/>
            <person name="Quigley I."/>
            <person name="Heinz S."/>
            <person name="Ogino H."/>
            <person name="Ochi H."/>
            <person name="Hellsten U."/>
            <person name="Lyons J.B."/>
            <person name="Simakov O."/>
            <person name="Putnam N."/>
            <person name="Stites J."/>
            <person name="Kuroki Y."/>
            <person name="Tanaka T."/>
            <person name="Michiue T."/>
            <person name="Watanabe M."/>
            <person name="Bogdanovic O."/>
            <person name="Lister R."/>
            <person name="Georgiou G."/>
            <person name="Paranjpe S.S."/>
            <person name="van Kruijsbergen I."/>
            <person name="Shu S."/>
            <person name="Carlson J."/>
            <person name="Kinoshita T."/>
            <person name="Ohta Y."/>
            <person name="Mawaribuchi S."/>
            <person name="Jenkins J."/>
            <person name="Grimwood J."/>
            <person name="Schmutz J."/>
            <person name="Mitros T."/>
            <person name="Mozaffari S.V."/>
            <person name="Suzuki Y."/>
            <person name="Haramoto Y."/>
            <person name="Yamamoto T.S."/>
            <person name="Takagi C."/>
            <person name="Heald R."/>
            <person name="Miller K."/>
            <person name="Haudenschild C."/>
            <person name="Kitzman J."/>
            <person name="Nakayama T."/>
            <person name="Izutsu Y."/>
            <person name="Robert J."/>
            <person name="Fortriede J."/>
            <person name="Burns K."/>
            <person name="Lotay V."/>
            <person name="Karimi K."/>
            <person name="Yasuoka Y."/>
            <person name="Dichmann D.S."/>
            <person name="Flajnik M.F."/>
            <person name="Houston D.W."/>
            <person name="Shendure J."/>
            <person name="DuPasquier L."/>
            <person name="Vize P.D."/>
            <person name="Zorn A.M."/>
            <person name="Ito M."/>
            <person name="Marcotte E.M."/>
            <person name="Wallingford J.B."/>
            <person name="Ito Y."/>
            <person name="Asashima M."/>
            <person name="Ueno N."/>
            <person name="Matsuda Y."/>
            <person name="Veenstra G.J."/>
            <person name="Fujiyama A."/>
            <person name="Harland R.M."/>
            <person name="Taira M."/>
            <person name="Rokhsar D.S."/>
        </authorList>
    </citation>
    <scope>NUCLEOTIDE SEQUENCE [LARGE SCALE GENOMIC DNA]</scope>
    <source>
        <strain evidence="2">J</strain>
    </source>
</reference>
<proteinExistence type="predicted"/>
<accession>A0A974BTN9</accession>
<name>A0A974BTN9_XENLA</name>
<evidence type="ECO:0000313" key="1">
    <source>
        <dbReference type="EMBL" id="OCT60360.1"/>
    </source>
</evidence>
<sequence>MINQQAYGVELHSVQHCQKAQWGEIRHYNLALQPCPCSYGAFTRGPLLYKDLLEGKIDVIKVNSHCNFQPWPCCKCCSSKSFSA</sequence>
<evidence type="ECO:0000313" key="2">
    <source>
        <dbReference type="Proteomes" id="UP000694892"/>
    </source>
</evidence>
<gene>
    <name evidence="1" type="ORF">XELAEV_18046378mg</name>
</gene>
<protein>
    <submittedName>
        <fullName evidence="1">Uncharacterized protein</fullName>
    </submittedName>
</protein>
<dbReference type="AlphaFoldDB" id="A0A974BTN9"/>
<dbReference type="Proteomes" id="UP000694892">
    <property type="component" value="Chromosome 9_10S"/>
</dbReference>